<dbReference type="Proteomes" id="UP001056981">
    <property type="component" value="Chromosome"/>
</dbReference>
<dbReference type="InterPro" id="IPR016167">
    <property type="entry name" value="FAD-bd_PCMH_sub1"/>
</dbReference>
<dbReference type="Gene3D" id="3.30.390.50">
    <property type="entry name" value="CO dehydrogenase flavoprotein, C-terminal domain"/>
    <property type="match status" value="1"/>
</dbReference>
<name>A0A9Q9EWB0_TREDN</name>
<protein>
    <submittedName>
        <fullName evidence="3">Carbon monoxide dehydrogenase</fullName>
    </submittedName>
</protein>
<evidence type="ECO:0000313" key="4">
    <source>
        <dbReference type="Proteomes" id="UP001056981"/>
    </source>
</evidence>
<dbReference type="GO" id="GO:0016491">
    <property type="term" value="F:oxidoreductase activity"/>
    <property type="evidence" value="ECO:0007669"/>
    <property type="project" value="InterPro"/>
</dbReference>
<organism evidence="3 4">
    <name type="scientific">Treponema denticola</name>
    <dbReference type="NCBI Taxonomy" id="158"/>
    <lineage>
        <taxon>Bacteria</taxon>
        <taxon>Pseudomonadati</taxon>
        <taxon>Spirochaetota</taxon>
        <taxon>Spirochaetia</taxon>
        <taxon>Spirochaetales</taxon>
        <taxon>Treponemataceae</taxon>
        <taxon>Treponema</taxon>
    </lineage>
</organism>
<dbReference type="AlphaFoldDB" id="A0A9Q9EWB0"/>
<dbReference type="InterPro" id="IPR016166">
    <property type="entry name" value="FAD-bd_PCMH"/>
</dbReference>
<reference evidence="3" key="1">
    <citation type="submission" date="2020-04" db="EMBL/GenBank/DDBJ databases">
        <title>Comparative genomics of oral phylogroup-2 Treponema strains.</title>
        <authorList>
            <person name="Zeng H."/>
            <person name="Chan Y.K."/>
            <person name="Watt R.M."/>
        </authorList>
    </citation>
    <scope>NUCLEOTIDE SEQUENCE</scope>
    <source>
        <strain evidence="3">OMZ 905</strain>
    </source>
</reference>
<dbReference type="InterPro" id="IPR036318">
    <property type="entry name" value="FAD-bd_PCMH-like_sf"/>
</dbReference>
<evidence type="ECO:0000259" key="2">
    <source>
        <dbReference type="PROSITE" id="PS51387"/>
    </source>
</evidence>
<dbReference type="Gene3D" id="3.30.465.10">
    <property type="match status" value="1"/>
</dbReference>
<proteinExistence type="predicted"/>
<gene>
    <name evidence="3" type="ORF">E4N86_00100</name>
</gene>
<dbReference type="EMBL" id="CP051635">
    <property type="protein sequence ID" value="UTC99191.1"/>
    <property type="molecule type" value="Genomic_DNA"/>
</dbReference>
<dbReference type="Pfam" id="PF03450">
    <property type="entry name" value="CO_deh_flav_C"/>
    <property type="match status" value="1"/>
</dbReference>
<dbReference type="InterPro" id="IPR002346">
    <property type="entry name" value="Mopterin_DH_FAD-bd"/>
</dbReference>
<evidence type="ECO:0000256" key="1">
    <source>
        <dbReference type="ARBA" id="ARBA00022827"/>
    </source>
</evidence>
<dbReference type="InterPro" id="IPR036683">
    <property type="entry name" value="CO_DH_flav_C_dom_sf"/>
</dbReference>
<dbReference type="PANTHER" id="PTHR42659">
    <property type="entry name" value="XANTHINE DEHYDROGENASE SUBUNIT C-RELATED"/>
    <property type="match status" value="1"/>
</dbReference>
<sequence>MLYSPKEKNELLNLLKNIDDSTFIIAGGTDLVIHLKNSKLTDYSIIDITKIKEFKTVYETKYFLHIGSLITMTEICENDIIKEKCKALYQAAYELGSTLIRNRATIGGNVCNASQSADCSLALFCLDSAVKILDCSGEERIVPIDEFIIGREKTILTKNEVVTEILIPQKNRVSAFKKVGARKAVTISKVSCAVEYIPDDGALTNVRSYLGAVGIKPVKAVNIETYLEGKNVSNINLQELQNIAHNEIESAIPARSSRFYKRTAVEGLIEDLIKNLKED</sequence>
<accession>A0A9Q9EWB0</accession>
<dbReference type="SMART" id="SM01092">
    <property type="entry name" value="CO_deh_flav_C"/>
    <property type="match status" value="1"/>
</dbReference>
<dbReference type="InterPro" id="IPR016169">
    <property type="entry name" value="FAD-bd_PCMH_sub2"/>
</dbReference>
<feature type="domain" description="FAD-binding PCMH-type" evidence="2">
    <location>
        <begin position="1"/>
        <end position="172"/>
    </location>
</feature>
<dbReference type="Pfam" id="PF00941">
    <property type="entry name" value="FAD_binding_5"/>
    <property type="match status" value="1"/>
</dbReference>
<dbReference type="Gene3D" id="3.30.43.10">
    <property type="entry name" value="Uridine Diphospho-n-acetylenolpyruvylglucosamine Reductase, domain 2"/>
    <property type="match status" value="1"/>
</dbReference>
<dbReference type="PROSITE" id="PS51387">
    <property type="entry name" value="FAD_PCMH"/>
    <property type="match status" value="1"/>
</dbReference>
<dbReference type="SUPFAM" id="SSF56176">
    <property type="entry name" value="FAD-binding/transporter-associated domain-like"/>
    <property type="match status" value="1"/>
</dbReference>
<keyword evidence="1" id="KW-0285">Flavoprotein</keyword>
<dbReference type="InterPro" id="IPR051312">
    <property type="entry name" value="Diverse_Substr_Oxidored"/>
</dbReference>
<dbReference type="RefSeq" id="WP_253716983.1">
    <property type="nucleotide sequence ID" value="NZ_CP051522.1"/>
</dbReference>
<evidence type="ECO:0000313" key="3">
    <source>
        <dbReference type="EMBL" id="UTC99191.1"/>
    </source>
</evidence>
<dbReference type="InterPro" id="IPR005107">
    <property type="entry name" value="CO_DH_flav_C"/>
</dbReference>
<dbReference type="PANTHER" id="PTHR42659:SF9">
    <property type="entry name" value="XANTHINE DEHYDROGENASE FAD-BINDING SUBUNIT XDHB-RELATED"/>
    <property type="match status" value="1"/>
</dbReference>
<keyword evidence="1" id="KW-0274">FAD</keyword>
<dbReference type="SUPFAM" id="SSF55447">
    <property type="entry name" value="CO dehydrogenase flavoprotein C-terminal domain-like"/>
    <property type="match status" value="1"/>
</dbReference>
<dbReference type="GO" id="GO:0071949">
    <property type="term" value="F:FAD binding"/>
    <property type="evidence" value="ECO:0007669"/>
    <property type="project" value="InterPro"/>
</dbReference>